<dbReference type="PANTHER" id="PTHR34456:SF13">
    <property type="entry name" value="REVERSE TRANSCRIPTASE DOMAIN-CONTAINING PROTEIN"/>
    <property type="match status" value="1"/>
</dbReference>
<keyword evidence="3" id="KW-0548">Nucleotidyltransferase</keyword>
<organism evidence="4">
    <name type="scientific">Rhizoctonia solani mitovirus 9</name>
    <dbReference type="NCBI Taxonomy" id="1708344"/>
    <lineage>
        <taxon>Viruses</taxon>
        <taxon>Riboviria</taxon>
        <taxon>Orthornavirae</taxon>
        <taxon>Lenarviricota</taxon>
        <taxon>Howeltoviricetes</taxon>
        <taxon>Cryppavirales</taxon>
        <taxon>Mitoviridae</taxon>
        <taxon>Mitovirus</taxon>
    </lineage>
</organism>
<dbReference type="GO" id="GO:0003968">
    <property type="term" value="F:RNA-directed RNA polymerase activity"/>
    <property type="evidence" value="ECO:0007669"/>
    <property type="project" value="UniProtKB-KW"/>
</dbReference>
<dbReference type="EMBL" id="KP900918">
    <property type="protein sequence ID" value="ALD89128.1"/>
    <property type="molecule type" value="Genomic_RNA"/>
</dbReference>
<evidence type="ECO:0000313" key="4">
    <source>
        <dbReference type="EMBL" id="ALD89128.1"/>
    </source>
</evidence>
<accession>A0A0M4LD25</accession>
<feature type="non-terminal residue" evidence="4">
    <location>
        <position position="524"/>
    </location>
</feature>
<dbReference type="InterPro" id="IPR043502">
    <property type="entry name" value="DNA/RNA_pol_sf"/>
</dbReference>
<evidence type="ECO:0000256" key="3">
    <source>
        <dbReference type="ARBA" id="ARBA00022695"/>
    </source>
</evidence>
<dbReference type="PANTHER" id="PTHR34456">
    <property type="entry name" value="MITOVIRUS RNA-DEPENDENT RNA POLYMERASE"/>
    <property type="match status" value="1"/>
</dbReference>
<keyword evidence="1 4" id="KW-0696">RNA-directed RNA polymerase</keyword>
<name>A0A0M4LD25_9VIRU</name>
<dbReference type="Pfam" id="PF05919">
    <property type="entry name" value="Mitovir_RNA_pol"/>
    <property type="match status" value="1"/>
</dbReference>
<evidence type="ECO:0000256" key="2">
    <source>
        <dbReference type="ARBA" id="ARBA00022679"/>
    </source>
</evidence>
<keyword evidence="2" id="KW-0808">Transferase</keyword>
<evidence type="ECO:0000256" key="1">
    <source>
        <dbReference type="ARBA" id="ARBA00022484"/>
    </source>
</evidence>
<protein>
    <submittedName>
        <fullName evidence="4">RNA-dependent RNA polymerase</fullName>
    </submittedName>
</protein>
<sequence>MKTQFIKQISAFKVHLKNINAMASVKGGNSLVRIAVMLIPAIGIRSTRAKVRCIIVFLRHTYRLFKYNGAKGACLILKVYAVTLQQSIGGHKVKDLTELKFRVSRTNGGIPRVIPVELRKAIRAGDTKVIRFYLSLFNFYRMIEFKGDMRLVSLTKTIISPAKEGIEIVSLKFDLLRFVSIFFQWFAKLSSLNTRSLRRELLTAHREAVAFPLLKSSPFTEGTQNFDGLSKAQLTEEMIKHPVVSTHPLAIHEAANALESNQELVDSVHYFLGLLPDGSPIRQAYRLCIRLPGKTGTQSINKPFLGKLSLKEESAGKVRVFAMVDPWTQWLLKPLHDTIFDYILASIPQDGTRDQLAPVKSLISRKPKSLFSLDLSAATDRLPLWLQKAILAGIMGQEYALQWATLLVNRDYVLSLKDQNTDRMVRYPIRYAVGQPMGALSSWAMLALTHHFIVQFAAYRAGFKSWFSEYGILGDDIVIGNTDVAKQYLFIMRVLGVGIGLHKSLISISGRALEFAKKTFYMGT</sequence>
<reference evidence="4" key="1">
    <citation type="journal article" date="2016" name="J. Virol.">
        <title>Identification of diverse mycoviruses through metatranscriptomics characterization of the viromes of five major fungal plant pathogens.</title>
        <authorList>
            <person name="Marzano S.-Y.L."/>
            <person name="Nelson B.D."/>
            <person name="Ajayi-Oyetunde O."/>
            <person name="Bradley C.A."/>
            <person name="Hughes T.J."/>
            <person name="Hartman G.L."/>
            <person name="Eastburn D.M."/>
            <person name="Domier L.L."/>
        </authorList>
    </citation>
    <scope>NUCLEOTIDE SEQUENCE</scope>
    <source>
        <strain evidence="4">ER-4</strain>
    </source>
</reference>
<dbReference type="InterPro" id="IPR008686">
    <property type="entry name" value="RNA_pol_mitovir"/>
</dbReference>
<proteinExistence type="predicted"/>
<dbReference type="SUPFAM" id="SSF56672">
    <property type="entry name" value="DNA/RNA polymerases"/>
    <property type="match status" value="1"/>
</dbReference>